<dbReference type="InterPro" id="IPR000847">
    <property type="entry name" value="LysR_HTH_N"/>
</dbReference>
<dbReference type="RefSeq" id="WP_131616122.1">
    <property type="nucleotide sequence ID" value="NZ_CP036532.1"/>
</dbReference>
<organism evidence="7 8">
    <name type="scientific">Roseitalea porphyridii</name>
    <dbReference type="NCBI Taxonomy" id="1852022"/>
    <lineage>
        <taxon>Bacteria</taxon>
        <taxon>Pseudomonadati</taxon>
        <taxon>Pseudomonadota</taxon>
        <taxon>Alphaproteobacteria</taxon>
        <taxon>Hyphomicrobiales</taxon>
        <taxon>Ahrensiaceae</taxon>
        <taxon>Roseitalea</taxon>
    </lineage>
</organism>
<evidence type="ECO:0000256" key="2">
    <source>
        <dbReference type="ARBA" id="ARBA00023015"/>
    </source>
</evidence>
<comment type="similarity">
    <text evidence="1">Belongs to the LysR transcriptional regulatory family.</text>
</comment>
<dbReference type="FunFam" id="1.10.10.10:FF:000001">
    <property type="entry name" value="LysR family transcriptional regulator"/>
    <property type="match status" value="1"/>
</dbReference>
<dbReference type="GO" id="GO:0003700">
    <property type="term" value="F:DNA-binding transcription factor activity"/>
    <property type="evidence" value="ECO:0007669"/>
    <property type="project" value="InterPro"/>
</dbReference>
<feature type="region of interest" description="Disordered" evidence="5">
    <location>
        <begin position="298"/>
        <end position="321"/>
    </location>
</feature>
<evidence type="ECO:0000313" key="8">
    <source>
        <dbReference type="Proteomes" id="UP000293719"/>
    </source>
</evidence>
<dbReference type="Pfam" id="PF03466">
    <property type="entry name" value="LysR_substrate"/>
    <property type="match status" value="1"/>
</dbReference>
<dbReference type="Gene3D" id="3.40.190.290">
    <property type="match status" value="1"/>
</dbReference>
<dbReference type="PANTHER" id="PTHR30537">
    <property type="entry name" value="HTH-TYPE TRANSCRIPTIONAL REGULATOR"/>
    <property type="match status" value="1"/>
</dbReference>
<dbReference type="PANTHER" id="PTHR30537:SF5">
    <property type="entry name" value="HTH-TYPE TRANSCRIPTIONAL ACTIVATOR TTDR-RELATED"/>
    <property type="match status" value="1"/>
</dbReference>
<keyword evidence="2" id="KW-0805">Transcription regulation</keyword>
<evidence type="ECO:0000256" key="4">
    <source>
        <dbReference type="ARBA" id="ARBA00023163"/>
    </source>
</evidence>
<keyword evidence="3" id="KW-0238">DNA-binding</keyword>
<evidence type="ECO:0000313" key="7">
    <source>
        <dbReference type="EMBL" id="QBK30428.1"/>
    </source>
</evidence>
<evidence type="ECO:0000256" key="5">
    <source>
        <dbReference type="SAM" id="MobiDB-lite"/>
    </source>
</evidence>
<dbReference type="InterPro" id="IPR005119">
    <property type="entry name" value="LysR_subst-bd"/>
</dbReference>
<dbReference type="AlphaFoldDB" id="A0A4V1A3V4"/>
<feature type="domain" description="HTH lysR-type" evidence="6">
    <location>
        <begin position="1"/>
        <end position="58"/>
    </location>
</feature>
<evidence type="ECO:0000259" key="6">
    <source>
        <dbReference type="PROSITE" id="PS50931"/>
    </source>
</evidence>
<dbReference type="Pfam" id="PF00126">
    <property type="entry name" value="HTH_1"/>
    <property type="match status" value="1"/>
</dbReference>
<dbReference type="InterPro" id="IPR058163">
    <property type="entry name" value="LysR-type_TF_proteobact-type"/>
</dbReference>
<dbReference type="SUPFAM" id="SSF53850">
    <property type="entry name" value="Periplasmic binding protein-like II"/>
    <property type="match status" value="1"/>
</dbReference>
<reference evidence="7 8" key="1">
    <citation type="journal article" date="2017" name="Int. J. Syst. Evol. Microbiol.">
        <title>Roseitalea porphyridii gen. nov., sp. nov., isolated from a red alga, and reclassification of Hoeflea suaedae Chung et al. 2013 as Pseudohoeflea suaedae gen. nov., comb. nov.</title>
        <authorList>
            <person name="Hyeon J.W."/>
            <person name="Jeong S.E."/>
            <person name="Baek K."/>
            <person name="Jeon C.O."/>
        </authorList>
    </citation>
    <scope>NUCLEOTIDE SEQUENCE [LARGE SCALE GENOMIC DNA]</scope>
    <source>
        <strain evidence="7 8">MA7-20</strain>
    </source>
</reference>
<protein>
    <submittedName>
        <fullName evidence="7">LysR family transcriptional regulator</fullName>
    </submittedName>
</protein>
<evidence type="ECO:0000256" key="3">
    <source>
        <dbReference type="ARBA" id="ARBA00023125"/>
    </source>
</evidence>
<evidence type="ECO:0000256" key="1">
    <source>
        <dbReference type="ARBA" id="ARBA00009437"/>
    </source>
</evidence>
<dbReference type="InterPro" id="IPR036388">
    <property type="entry name" value="WH-like_DNA-bd_sf"/>
</dbReference>
<dbReference type="GeneID" id="90767105"/>
<dbReference type="SUPFAM" id="SSF46785">
    <property type="entry name" value="Winged helix' DNA-binding domain"/>
    <property type="match status" value="1"/>
</dbReference>
<dbReference type="GO" id="GO:0003677">
    <property type="term" value="F:DNA binding"/>
    <property type="evidence" value="ECO:0007669"/>
    <property type="project" value="UniProtKB-KW"/>
</dbReference>
<dbReference type="Gene3D" id="1.10.10.10">
    <property type="entry name" value="Winged helix-like DNA-binding domain superfamily/Winged helix DNA-binding domain"/>
    <property type="match status" value="1"/>
</dbReference>
<keyword evidence="4" id="KW-0804">Transcription</keyword>
<gene>
    <name evidence="7" type="ORF">E0E05_07345</name>
</gene>
<dbReference type="KEGG" id="rpod:E0E05_07345"/>
<name>A0A4V1A3V4_9HYPH</name>
<dbReference type="CDD" id="cd08422">
    <property type="entry name" value="PBP2_CrgA_like"/>
    <property type="match status" value="1"/>
</dbReference>
<dbReference type="OrthoDB" id="9786526at2"/>
<dbReference type="PROSITE" id="PS50931">
    <property type="entry name" value="HTH_LYSR"/>
    <property type="match status" value="1"/>
</dbReference>
<dbReference type="Proteomes" id="UP000293719">
    <property type="component" value="Chromosome"/>
</dbReference>
<dbReference type="InterPro" id="IPR036390">
    <property type="entry name" value="WH_DNA-bd_sf"/>
</dbReference>
<keyword evidence="8" id="KW-1185">Reference proteome</keyword>
<proteinExistence type="inferred from homology"/>
<dbReference type="EMBL" id="CP036532">
    <property type="protein sequence ID" value="QBK30428.1"/>
    <property type="molecule type" value="Genomic_DNA"/>
</dbReference>
<accession>A0A4V1A3V4</accession>
<sequence length="321" mass="35519">MDTEDLQMLREVVQYGSFAAVARRRTIDPSVVSRTISKLERTLGARLFHRTTRSLSLTETGARYLARIEPVLDELAAAGEAATAARGEPEGTLRMTASVAFGVHLLTPLVAGFRARYPRLKLELELSDTMLDLVENRIDLAIRLAPEIDADVICSRLMPTRYRVVASHDWLSANPVPHEPEDIVRTDCVLFSMPAYRTRWMFRDTHGRVQEVPVRGGVFSSSALQVRELMLAGAGPALLADWLIADDLAAGRCRDLFPAHDVAATSFDTAAWLIYPSRQFLPRKTRVMIDHLRETVAHGSQPETDAVGREQESTAGATVAT</sequence>